<dbReference type="Pfam" id="PF00583">
    <property type="entry name" value="Acetyltransf_1"/>
    <property type="match status" value="1"/>
</dbReference>
<dbReference type="InterPro" id="IPR016181">
    <property type="entry name" value="Acyl_CoA_acyltransferase"/>
</dbReference>
<dbReference type="InterPro" id="IPR000182">
    <property type="entry name" value="GNAT_dom"/>
</dbReference>
<evidence type="ECO:0000313" key="2">
    <source>
        <dbReference type="EMBL" id="GBQ02367.1"/>
    </source>
</evidence>
<dbReference type="Gene3D" id="3.40.630.30">
    <property type="match status" value="1"/>
</dbReference>
<keyword evidence="2" id="KW-0808">Transferase</keyword>
<dbReference type="PROSITE" id="PS51186">
    <property type="entry name" value="GNAT"/>
    <property type="match status" value="1"/>
</dbReference>
<protein>
    <submittedName>
        <fullName evidence="2">GNAT family N-acetyltransferase</fullName>
    </submittedName>
</protein>
<evidence type="ECO:0000313" key="3">
    <source>
        <dbReference type="Proteomes" id="UP000265354"/>
    </source>
</evidence>
<dbReference type="GO" id="GO:0016747">
    <property type="term" value="F:acyltransferase activity, transferring groups other than amino-acyl groups"/>
    <property type="evidence" value="ECO:0007669"/>
    <property type="project" value="InterPro"/>
</dbReference>
<dbReference type="Proteomes" id="UP000265354">
    <property type="component" value="Unassembled WGS sequence"/>
</dbReference>
<feature type="domain" description="N-acetyltransferase" evidence="1">
    <location>
        <begin position="63"/>
        <end position="213"/>
    </location>
</feature>
<reference evidence="2 3" key="1">
    <citation type="submission" date="2018-07" db="EMBL/GenBank/DDBJ databases">
        <title>Whole Genome Shotgun Sequence of Streptomyces spongiicola strain 531S.</title>
        <authorList>
            <person name="Dohra H."/>
            <person name="Kodani S."/>
        </authorList>
    </citation>
    <scope>NUCLEOTIDE SEQUENCE [LARGE SCALE GENOMIC DNA]</scope>
    <source>
        <strain evidence="2 3">531S</strain>
    </source>
</reference>
<proteinExistence type="predicted"/>
<dbReference type="AlphaFoldDB" id="A0A388T0D3"/>
<comment type="caution">
    <text evidence="2">The sequence shown here is derived from an EMBL/GenBank/DDBJ whole genome shotgun (WGS) entry which is preliminary data.</text>
</comment>
<sequence length="213" mass="22453">MLACVSAREPTALTLTQFARPAELSGALRRELAECWAAVVNAGGAVIPADCPPPPLVPADVAAAVDHVAEHLAPEHCRLLVAALEGSVEDSVAGSEAGSEAGSVAGCEAGSVAGWLVVRREGHPLEAHCGVLNHVQTRVHLRRRGIGAALMGEARRVAREEMGLERLKLSVRAGLGLEEFYRRAGWTEVGRWPGALRLAPGDDRDEILMSLAL</sequence>
<gene>
    <name evidence="2" type="ORF">SSP531S_38260</name>
</gene>
<accession>A0A388T0D3</accession>
<dbReference type="EMBL" id="BGZL01000010">
    <property type="protein sequence ID" value="GBQ02367.1"/>
    <property type="molecule type" value="Genomic_DNA"/>
</dbReference>
<evidence type="ECO:0000259" key="1">
    <source>
        <dbReference type="PROSITE" id="PS51186"/>
    </source>
</evidence>
<dbReference type="SUPFAM" id="SSF55729">
    <property type="entry name" value="Acyl-CoA N-acyltransferases (Nat)"/>
    <property type="match status" value="1"/>
</dbReference>
<organism evidence="2 3">
    <name type="scientific">Streptomyces spongiicola</name>
    <dbReference type="NCBI Taxonomy" id="1690221"/>
    <lineage>
        <taxon>Bacteria</taxon>
        <taxon>Bacillati</taxon>
        <taxon>Actinomycetota</taxon>
        <taxon>Actinomycetes</taxon>
        <taxon>Kitasatosporales</taxon>
        <taxon>Streptomycetaceae</taxon>
        <taxon>Streptomyces</taxon>
    </lineage>
</organism>
<name>A0A388T0D3_9ACTN</name>